<organism evidence="2">
    <name type="scientific">uncultured Caudovirales phage</name>
    <dbReference type="NCBI Taxonomy" id="2100421"/>
    <lineage>
        <taxon>Viruses</taxon>
        <taxon>Duplodnaviria</taxon>
        <taxon>Heunggongvirae</taxon>
        <taxon>Uroviricota</taxon>
        <taxon>Caudoviricetes</taxon>
        <taxon>Peduoviridae</taxon>
        <taxon>Maltschvirus</taxon>
        <taxon>Maltschvirus maltsch</taxon>
    </lineage>
</organism>
<name>A0A2H4J2C2_9CAUD</name>
<protein>
    <submittedName>
        <fullName evidence="2">Putative glutaredoxin-like protein</fullName>
    </submittedName>
</protein>
<sequence length="98" mass="10903">MTVTVYTKKPCVQCDATIRRLDKNGIEYVLAEFDEAAIARFKAEGHMKAPVVVAGDRVWSGYSPDRIDEQWDVVGAAARVFGERATDLVEREGLDDRG</sequence>
<evidence type="ECO:0000259" key="1">
    <source>
        <dbReference type="Pfam" id="PF00462"/>
    </source>
</evidence>
<accession>A0A2H4J2C2</accession>
<dbReference type="InterPro" id="IPR002109">
    <property type="entry name" value="Glutaredoxin"/>
</dbReference>
<proteinExistence type="predicted"/>
<dbReference type="EMBL" id="MF417887">
    <property type="protein sequence ID" value="ASN69240.1"/>
    <property type="molecule type" value="Genomic_DNA"/>
</dbReference>
<dbReference type="Pfam" id="PF00462">
    <property type="entry name" value="Glutaredoxin"/>
    <property type="match status" value="1"/>
</dbReference>
<evidence type="ECO:0000313" key="2">
    <source>
        <dbReference type="EMBL" id="ASN69240.1"/>
    </source>
</evidence>
<dbReference type="InterPro" id="IPR036249">
    <property type="entry name" value="Thioredoxin-like_sf"/>
</dbReference>
<dbReference type="SUPFAM" id="SSF52833">
    <property type="entry name" value="Thioredoxin-like"/>
    <property type="match status" value="1"/>
</dbReference>
<feature type="domain" description="Glutaredoxin" evidence="1">
    <location>
        <begin position="3"/>
        <end position="58"/>
    </location>
</feature>
<gene>
    <name evidence="2" type="ORF">7S3_62</name>
</gene>
<dbReference type="CDD" id="cd02976">
    <property type="entry name" value="NrdH"/>
    <property type="match status" value="1"/>
</dbReference>
<reference evidence="2" key="1">
    <citation type="submission" date="2017-06" db="EMBL/GenBank/DDBJ databases">
        <title>Novel phages from South African skin metaviromes.</title>
        <authorList>
            <person name="van Zyl L.J."/>
            <person name="Abrahams Y."/>
            <person name="Stander E.A."/>
            <person name="Kirby B.M."/>
            <person name="Clavaud C."/>
            <person name="Farcet C."/>
            <person name="Breton L."/>
            <person name="Trindade M.I."/>
        </authorList>
    </citation>
    <scope>NUCLEOTIDE SEQUENCE</scope>
</reference>
<dbReference type="Gene3D" id="3.40.30.10">
    <property type="entry name" value="Glutaredoxin"/>
    <property type="match status" value="1"/>
</dbReference>